<accession>A0A8H7SLD5</accession>
<keyword evidence="2" id="KW-1185">Reference proteome</keyword>
<proteinExistence type="predicted"/>
<dbReference type="Proteomes" id="UP000613177">
    <property type="component" value="Unassembled WGS sequence"/>
</dbReference>
<comment type="caution">
    <text evidence="1">The sequence shown here is derived from an EMBL/GenBank/DDBJ whole genome shotgun (WGS) entry which is preliminary data.</text>
</comment>
<dbReference type="AlphaFoldDB" id="A0A8H7SLD5"/>
<dbReference type="EMBL" id="JAEPRE010000212">
    <property type="protein sequence ID" value="KAG2230277.1"/>
    <property type="molecule type" value="Genomic_DNA"/>
</dbReference>
<gene>
    <name evidence="1" type="ORF">INT48_009476</name>
</gene>
<organism evidence="1 2">
    <name type="scientific">Thamnidium elegans</name>
    <dbReference type="NCBI Taxonomy" id="101142"/>
    <lineage>
        <taxon>Eukaryota</taxon>
        <taxon>Fungi</taxon>
        <taxon>Fungi incertae sedis</taxon>
        <taxon>Mucoromycota</taxon>
        <taxon>Mucoromycotina</taxon>
        <taxon>Mucoromycetes</taxon>
        <taxon>Mucorales</taxon>
        <taxon>Mucorineae</taxon>
        <taxon>Mucoraceae</taxon>
        <taxon>Thamnidium</taxon>
    </lineage>
</organism>
<protein>
    <submittedName>
        <fullName evidence="1">Uncharacterized protein</fullName>
    </submittedName>
</protein>
<evidence type="ECO:0000313" key="2">
    <source>
        <dbReference type="Proteomes" id="UP000613177"/>
    </source>
</evidence>
<reference evidence="1" key="1">
    <citation type="submission" date="2021-01" db="EMBL/GenBank/DDBJ databases">
        <title>Metabolic potential, ecology and presence of endohyphal bacteria is reflected in genomic diversity of Mucoromycotina.</title>
        <authorList>
            <person name="Muszewska A."/>
            <person name="Okrasinska A."/>
            <person name="Steczkiewicz K."/>
            <person name="Drgas O."/>
            <person name="Orlowska M."/>
            <person name="Perlinska-Lenart U."/>
            <person name="Aleksandrzak-Piekarczyk T."/>
            <person name="Szatraj K."/>
            <person name="Zielenkiewicz U."/>
            <person name="Pilsyk S."/>
            <person name="Malc E."/>
            <person name="Mieczkowski P."/>
            <person name="Kruszewska J.S."/>
            <person name="Biernat P."/>
            <person name="Pawlowska J."/>
        </authorList>
    </citation>
    <scope>NUCLEOTIDE SEQUENCE</scope>
    <source>
        <strain evidence="1">WA0000018081</strain>
    </source>
</reference>
<name>A0A8H7SLD5_9FUNG</name>
<evidence type="ECO:0000313" key="1">
    <source>
        <dbReference type="EMBL" id="KAG2230277.1"/>
    </source>
</evidence>
<sequence>MSDLEIKRTKKIDYFSGPGEKKNRLILGDTNVTKLFLKFRDQNIQAVEKTGNVNSMRVLSLSYIFPINMWDNNSCITSYVKQTKEVLYAFACKGISMPKISDEHMLYLKKVSDTLDHDDVDISTFTFESASEQDVNVKAACLESNAPNSNVPFKKKADFMSGYKDLSKYQAEDDFVKLCKHMKYSIDNQAAMAIEASVALGLLCEGFVCSIMKMTLVEEGVYLPVTLRNFRLRKSESELISLPRAMECLNFVLVCINAYN</sequence>